<keyword evidence="3" id="KW-0862">Zinc</keyword>
<evidence type="ECO:0000256" key="2">
    <source>
        <dbReference type="ARBA" id="ARBA00022771"/>
    </source>
</evidence>
<evidence type="ECO:0000256" key="8">
    <source>
        <dbReference type="ARBA" id="ARBA00023242"/>
    </source>
</evidence>
<evidence type="ECO:0000256" key="4">
    <source>
        <dbReference type="ARBA" id="ARBA00023015"/>
    </source>
</evidence>
<evidence type="ECO:0000313" key="11">
    <source>
        <dbReference type="EMBL" id="CAF0706716.1"/>
    </source>
</evidence>
<dbReference type="SUPFAM" id="SSF57716">
    <property type="entry name" value="Glucocorticoid receptor-like (DNA-binding domain)"/>
    <property type="match status" value="2"/>
</dbReference>
<evidence type="ECO:0000256" key="9">
    <source>
        <dbReference type="SAM" id="MobiDB-lite"/>
    </source>
</evidence>
<dbReference type="AlphaFoldDB" id="A0A813MAU8"/>
<evidence type="ECO:0000259" key="10">
    <source>
        <dbReference type="PROSITE" id="PS51030"/>
    </source>
</evidence>
<sequence>MNDLKKLDDTFRDCIKEFNRNDFGGFMHYMKFMFDRFTTDPESVYSFYKIPAELIMKTQVDIPQLKETPNSSFTKETQTSSLSNVSMGTNEDIEIKIEPHEENITKPSTSVKMEESNSIKPTLRPSKNVRYSDITTRELKIKISPKRPTIPLLNTVDMCRVCEVNKKSSYLYGPGVCQPCKLFYSRNFNVKDKFECSENNDCFEKNNIIMCRKCRMDKCISIGMKSPDSVPVPKASATNSRSSSSRKSLNSADSSSCPICFSIHSQLGMHYGAKMCATCAKWFSGVRKNASDIMKSKCIQKEKSKLNQCVGLDDFRIQNCRKCRYKKIVDLINNSC</sequence>
<dbReference type="PROSITE" id="PS51030">
    <property type="entry name" value="NUCLEAR_REC_DBD_2"/>
    <property type="match status" value="2"/>
</dbReference>
<dbReference type="Pfam" id="PF00105">
    <property type="entry name" value="zf-C4"/>
    <property type="match status" value="2"/>
</dbReference>
<feature type="region of interest" description="Disordered" evidence="9">
    <location>
        <begin position="229"/>
        <end position="255"/>
    </location>
</feature>
<feature type="domain" description="Nuclear receptor" evidence="10">
    <location>
        <begin position="156"/>
        <end position="231"/>
    </location>
</feature>
<dbReference type="GO" id="GO:0008270">
    <property type="term" value="F:zinc ion binding"/>
    <property type="evidence" value="ECO:0007669"/>
    <property type="project" value="UniProtKB-KW"/>
</dbReference>
<evidence type="ECO:0000256" key="3">
    <source>
        <dbReference type="ARBA" id="ARBA00022833"/>
    </source>
</evidence>
<dbReference type="GO" id="GO:0043565">
    <property type="term" value="F:sequence-specific DNA binding"/>
    <property type="evidence" value="ECO:0007669"/>
    <property type="project" value="InterPro"/>
</dbReference>
<evidence type="ECO:0000256" key="5">
    <source>
        <dbReference type="ARBA" id="ARBA00023125"/>
    </source>
</evidence>
<keyword evidence="12" id="KW-1185">Reference proteome</keyword>
<protein>
    <recommendedName>
        <fullName evidence="10">Nuclear receptor domain-containing protein</fullName>
    </recommendedName>
</protein>
<keyword evidence="2" id="KW-0863">Zinc-finger</keyword>
<evidence type="ECO:0000256" key="7">
    <source>
        <dbReference type="ARBA" id="ARBA00023170"/>
    </source>
</evidence>
<keyword evidence="1" id="KW-0479">Metal-binding</keyword>
<keyword evidence="6" id="KW-0804">Transcription</keyword>
<feature type="compositionally biased region" description="Low complexity" evidence="9">
    <location>
        <begin position="234"/>
        <end position="255"/>
    </location>
</feature>
<keyword evidence="5" id="KW-0238">DNA-binding</keyword>
<feature type="domain" description="Nuclear receptor" evidence="10">
    <location>
        <begin position="254"/>
        <end position="336"/>
    </location>
</feature>
<organism evidence="11 12">
    <name type="scientific">Brachionus calyciflorus</name>
    <dbReference type="NCBI Taxonomy" id="104777"/>
    <lineage>
        <taxon>Eukaryota</taxon>
        <taxon>Metazoa</taxon>
        <taxon>Spiralia</taxon>
        <taxon>Gnathifera</taxon>
        <taxon>Rotifera</taxon>
        <taxon>Eurotatoria</taxon>
        <taxon>Monogononta</taxon>
        <taxon>Pseudotrocha</taxon>
        <taxon>Ploima</taxon>
        <taxon>Brachionidae</taxon>
        <taxon>Brachionus</taxon>
    </lineage>
</organism>
<name>A0A813MAU8_9BILA</name>
<accession>A0A813MAU8</accession>
<dbReference type="PANTHER" id="PTHR45886:SF18">
    <property type="entry name" value="NR LBD DOMAIN-CONTAINING PROTEIN-RELATED"/>
    <property type="match status" value="1"/>
</dbReference>
<dbReference type="InterPro" id="IPR001628">
    <property type="entry name" value="Znf_hrmn_rcpt"/>
</dbReference>
<dbReference type="Proteomes" id="UP000663879">
    <property type="component" value="Unassembled WGS sequence"/>
</dbReference>
<evidence type="ECO:0000256" key="6">
    <source>
        <dbReference type="ARBA" id="ARBA00023163"/>
    </source>
</evidence>
<keyword evidence="4" id="KW-0805">Transcription regulation</keyword>
<evidence type="ECO:0000256" key="1">
    <source>
        <dbReference type="ARBA" id="ARBA00022723"/>
    </source>
</evidence>
<dbReference type="GO" id="GO:0003700">
    <property type="term" value="F:DNA-binding transcription factor activity"/>
    <property type="evidence" value="ECO:0007669"/>
    <property type="project" value="InterPro"/>
</dbReference>
<keyword evidence="8" id="KW-0539">Nucleus</keyword>
<proteinExistence type="predicted"/>
<dbReference type="PANTHER" id="PTHR45886">
    <property type="entry name" value="NUCLEAR HORMONE RECEPTOR FAMILY-RELATED-RELATED"/>
    <property type="match status" value="1"/>
</dbReference>
<keyword evidence="7" id="KW-0675">Receptor</keyword>
<reference evidence="11" key="1">
    <citation type="submission" date="2021-02" db="EMBL/GenBank/DDBJ databases">
        <authorList>
            <person name="Nowell W R."/>
        </authorList>
    </citation>
    <scope>NUCLEOTIDE SEQUENCE</scope>
    <source>
        <strain evidence="11">Ploen Becks lab</strain>
    </source>
</reference>
<dbReference type="Gene3D" id="3.30.50.10">
    <property type="entry name" value="Erythroid Transcription Factor GATA-1, subunit A"/>
    <property type="match status" value="2"/>
</dbReference>
<comment type="caution">
    <text evidence="11">The sequence shown here is derived from an EMBL/GenBank/DDBJ whole genome shotgun (WGS) entry which is preliminary data.</text>
</comment>
<gene>
    <name evidence="11" type="ORF">OXX778_LOCUS415</name>
</gene>
<evidence type="ECO:0000313" key="12">
    <source>
        <dbReference type="Proteomes" id="UP000663879"/>
    </source>
</evidence>
<dbReference type="OrthoDB" id="10018779at2759"/>
<dbReference type="SMART" id="SM00399">
    <property type="entry name" value="ZnF_C4"/>
    <property type="match status" value="1"/>
</dbReference>
<dbReference type="InterPro" id="IPR013088">
    <property type="entry name" value="Znf_NHR/GATA"/>
</dbReference>
<dbReference type="EMBL" id="CAJNOC010000019">
    <property type="protein sequence ID" value="CAF0706716.1"/>
    <property type="molecule type" value="Genomic_DNA"/>
</dbReference>